<keyword evidence="2" id="KW-1185">Reference proteome</keyword>
<dbReference type="InterPro" id="IPR021322">
    <property type="entry name" value="DUF2924"/>
</dbReference>
<name>A0A6M0QZC2_9RHOB</name>
<comment type="caution">
    <text evidence="1">The sequence shown here is derived from an EMBL/GenBank/DDBJ whole genome shotgun (WGS) entry which is preliminary data.</text>
</comment>
<accession>A0A6M0QZC2</accession>
<protein>
    <submittedName>
        <fullName evidence="1">DUF2924 domain-containing protein</fullName>
    </submittedName>
</protein>
<evidence type="ECO:0000313" key="1">
    <source>
        <dbReference type="EMBL" id="NEY92283.1"/>
    </source>
</evidence>
<dbReference type="Proteomes" id="UP000477782">
    <property type="component" value="Unassembled WGS sequence"/>
</dbReference>
<sequence length="152" mass="16295">MQPRETQNTPSVEALAQMGREGLLDLWPTVMGTVVPRGMSQGLLRRFLAFELQVNAGGGLSKADLVEIARLGAGSSRAKTARMAQGSRFLREWNGVTHVVEHTEAGYLWNGDVHASLSAIAKAITGAHWSGPRFFGVKAAASAATNKKRVPK</sequence>
<organism evidence="1 2">
    <name type="scientific">Tabrizicola oligotrophica</name>
    <dbReference type="NCBI Taxonomy" id="2710650"/>
    <lineage>
        <taxon>Bacteria</taxon>
        <taxon>Pseudomonadati</taxon>
        <taxon>Pseudomonadota</taxon>
        <taxon>Alphaproteobacteria</taxon>
        <taxon>Rhodobacterales</taxon>
        <taxon>Paracoccaceae</taxon>
        <taxon>Tabrizicola</taxon>
    </lineage>
</organism>
<dbReference type="EMBL" id="JAAIVJ010000032">
    <property type="protein sequence ID" value="NEY92283.1"/>
    <property type="molecule type" value="Genomic_DNA"/>
</dbReference>
<gene>
    <name evidence="1" type="ORF">G4Z14_18580</name>
</gene>
<evidence type="ECO:0000313" key="2">
    <source>
        <dbReference type="Proteomes" id="UP000477782"/>
    </source>
</evidence>
<dbReference type="Pfam" id="PF11149">
    <property type="entry name" value="DUF2924"/>
    <property type="match status" value="1"/>
</dbReference>
<dbReference type="AlphaFoldDB" id="A0A6M0QZC2"/>
<proteinExistence type="predicted"/>
<reference evidence="1 2" key="1">
    <citation type="submission" date="2020-02" db="EMBL/GenBank/DDBJ databases">
        <authorList>
            <person name="Chen W.-M."/>
        </authorList>
    </citation>
    <scope>NUCLEOTIDE SEQUENCE [LARGE SCALE GENOMIC DNA]</scope>
    <source>
        <strain evidence="1 2">KMS-5</strain>
    </source>
</reference>